<evidence type="ECO:0000313" key="2">
    <source>
        <dbReference type="EMBL" id="KDA00348.1"/>
    </source>
</evidence>
<feature type="domain" description="Asparagine synthetase" evidence="1">
    <location>
        <begin position="248"/>
        <end position="596"/>
    </location>
</feature>
<gene>
    <name evidence="2" type="ORF">HOC_19411</name>
</gene>
<dbReference type="RefSeq" id="WP_035541650.1">
    <property type="nucleotide sequence ID" value="NZ_ARYL01000059.1"/>
</dbReference>
<evidence type="ECO:0000259" key="1">
    <source>
        <dbReference type="Pfam" id="PF00733"/>
    </source>
</evidence>
<dbReference type="EMBL" id="ARYL01000059">
    <property type="protein sequence ID" value="KDA00348.1"/>
    <property type="molecule type" value="Genomic_DNA"/>
</dbReference>
<accession>A0A059G1H6</accession>
<dbReference type="InterPro" id="IPR001962">
    <property type="entry name" value="Asn_synthase"/>
</dbReference>
<reference evidence="2 3" key="1">
    <citation type="journal article" date="2014" name="Antonie Van Leeuwenhoek">
        <title>Hyphomonas beringensis sp. nov. and Hyphomonas chukchiensis sp. nov., isolated from surface seawater of the Bering Sea and Chukchi Sea.</title>
        <authorList>
            <person name="Li C."/>
            <person name="Lai Q."/>
            <person name="Li G."/>
            <person name="Dong C."/>
            <person name="Wang J."/>
            <person name="Liao Y."/>
            <person name="Shao Z."/>
        </authorList>
    </citation>
    <scope>NUCLEOTIDE SEQUENCE [LARGE SCALE GENOMIC DNA]</scope>
    <source>
        <strain evidence="2 3">SCH89</strain>
    </source>
</reference>
<evidence type="ECO:0000313" key="3">
    <source>
        <dbReference type="Proteomes" id="UP000024942"/>
    </source>
</evidence>
<dbReference type="Pfam" id="PF00733">
    <property type="entry name" value="Asn_synthase"/>
    <property type="match status" value="1"/>
</dbReference>
<comment type="caution">
    <text evidence="2">The sequence shown here is derived from an EMBL/GenBank/DDBJ whole genome shotgun (WGS) entry which is preliminary data.</text>
</comment>
<keyword evidence="3" id="KW-1185">Reference proteome</keyword>
<dbReference type="Gene3D" id="3.40.50.620">
    <property type="entry name" value="HUPs"/>
    <property type="match status" value="1"/>
</dbReference>
<dbReference type="AlphaFoldDB" id="A0A059G1H6"/>
<name>A0A059G1H6_9PROT</name>
<dbReference type="STRING" id="1280953.HOC_19411"/>
<protein>
    <submittedName>
        <fullName evidence="2">Putative asparagine synthase</fullName>
    </submittedName>
</protein>
<organism evidence="2 3">
    <name type="scientific">Hyphomonas oceanitis SCH89</name>
    <dbReference type="NCBI Taxonomy" id="1280953"/>
    <lineage>
        <taxon>Bacteria</taxon>
        <taxon>Pseudomonadati</taxon>
        <taxon>Pseudomonadota</taxon>
        <taxon>Alphaproteobacteria</taxon>
        <taxon>Hyphomonadales</taxon>
        <taxon>Hyphomonadaceae</taxon>
        <taxon>Hyphomonas</taxon>
    </lineage>
</organism>
<sequence>MPSCLALIWDPADPDAAAAASDIDRCVRRGAPEAARHAVSAGCVLHDLTSGTTGRHVLSIPAGEVSGAVFGRLFRRACARIPVPPLAILDQEAGRRIASSRGASLMTDYWGAYLAFLACSDGTVVLTEPTSSIPCFYCQTRGVTLVFSHLEVCPLPDWIRFDPDLDFIANLLAYDKIQPGQSGLRGVRELAGGCRLHVSGGRVRKEALWDPRQVARNALEPAPEEAAACLRETTSCVVRTWGQACPHLALNLSGGLDSAIVAACLMQEPGALDMRAVHFILRGGDPPEAAQARAVARDLGIELAECLIDPADPLPPPDCHPLSARPFREFLGRRADAERRQALGLAGRTVFTGQGGDHLFLETRDPLIFADYLRRHGPGRRAAHELLAAARLSGESVWHVLAESLSHLVAGPRETAAIRSIRERQTGLNRLTHERLDASDLLPVWACVPEGLPPAKFAQVSGLAHMIQIRESLALPGTDETVHPLISQPLVELCLQLPAYLLCHGGRGRGLVRQAFAGRLPDQIRLRRSKGDASRFYIEQLKANRDLLSDTLMNGALVANGLIDRADVEAALRPGSYGVDTFGRMILVCYVIEAWLSRWTRRQTAP</sequence>
<dbReference type="GO" id="GO:0004066">
    <property type="term" value="F:asparagine synthase (glutamine-hydrolyzing) activity"/>
    <property type="evidence" value="ECO:0007669"/>
    <property type="project" value="InterPro"/>
</dbReference>
<dbReference type="Proteomes" id="UP000024942">
    <property type="component" value="Unassembled WGS sequence"/>
</dbReference>
<dbReference type="SUPFAM" id="SSF52402">
    <property type="entry name" value="Adenine nucleotide alpha hydrolases-like"/>
    <property type="match status" value="1"/>
</dbReference>
<dbReference type="InterPro" id="IPR014729">
    <property type="entry name" value="Rossmann-like_a/b/a_fold"/>
</dbReference>
<dbReference type="PATRIC" id="fig|1280953.3.peg.3878"/>
<proteinExistence type="predicted"/>
<dbReference type="eggNOG" id="COG0367">
    <property type="taxonomic scope" value="Bacteria"/>
</dbReference>
<dbReference type="OrthoDB" id="7053173at2"/>
<dbReference type="GO" id="GO:0006529">
    <property type="term" value="P:asparagine biosynthetic process"/>
    <property type="evidence" value="ECO:0007669"/>
    <property type="project" value="InterPro"/>
</dbReference>